<evidence type="ECO:0000259" key="7">
    <source>
        <dbReference type="Pfam" id="PF00294"/>
    </source>
</evidence>
<dbReference type="RefSeq" id="WP_227909174.1">
    <property type="nucleotide sequence ID" value="NZ_CP095461.1"/>
</dbReference>
<reference evidence="8" key="1">
    <citation type="submission" date="2021-10" db="EMBL/GenBank/DDBJ databases">
        <title>Novel species in genus Arthrobacter.</title>
        <authorList>
            <person name="Liu Y."/>
        </authorList>
    </citation>
    <scope>NUCLEOTIDE SEQUENCE</scope>
    <source>
        <strain evidence="8">Zg-Y809</strain>
    </source>
</reference>
<dbReference type="Pfam" id="PF00294">
    <property type="entry name" value="PfkB"/>
    <property type="match status" value="1"/>
</dbReference>
<comment type="similarity">
    <text evidence="1">Belongs to the carbohydrate kinase PfkB family.</text>
</comment>
<dbReference type="PIRSF" id="PIRSF000535">
    <property type="entry name" value="1PFK/6PFK/LacC"/>
    <property type="match status" value="1"/>
</dbReference>
<dbReference type="GO" id="GO:0005524">
    <property type="term" value="F:ATP binding"/>
    <property type="evidence" value="ECO:0007669"/>
    <property type="project" value="UniProtKB-KW"/>
</dbReference>
<keyword evidence="5" id="KW-0067">ATP-binding</keyword>
<evidence type="ECO:0000256" key="3">
    <source>
        <dbReference type="ARBA" id="ARBA00022741"/>
    </source>
</evidence>
<dbReference type="EMBL" id="JAJFZP010000015">
    <property type="protein sequence ID" value="MCC3270891.1"/>
    <property type="molecule type" value="Genomic_DNA"/>
</dbReference>
<dbReference type="PROSITE" id="PS00584">
    <property type="entry name" value="PFKB_KINASES_2"/>
    <property type="match status" value="1"/>
</dbReference>
<sequence length="319" mass="32116">MARVVVLTPNPAVDVTYRVAQQLVGATVRVLGVQRRAGGKGINVVRVLRSLDVDALAVQPLGGATGEAIRNQLAEDEIAAVNIDAGQETRTTVAVVDDMEHPTLYAEPGGKLSSRVWVQLLDAIANHCEPGGFLVIAGSYPPGTTSNQIGSLVAEGRAAGAFVVVDASGPALIAAANAAAHLVKSNEEELLEASGSVNLESGISQLLTLGAGAVLISRGPAGLELVSADGARESQIGVPGVFGNPTGAGDAATAGLVSALLGGASQRTALRRAAITGAAAVLSPTAGEILPSDLAVLDARLDAFADQLPTPKDSSLHKT</sequence>
<dbReference type="PANTHER" id="PTHR46566">
    <property type="entry name" value="1-PHOSPHOFRUCTOKINASE-RELATED"/>
    <property type="match status" value="1"/>
</dbReference>
<dbReference type="InterPro" id="IPR029056">
    <property type="entry name" value="Ribokinase-like"/>
</dbReference>
<evidence type="ECO:0000256" key="2">
    <source>
        <dbReference type="ARBA" id="ARBA00022679"/>
    </source>
</evidence>
<accession>A0A9X1M430</accession>
<dbReference type="SUPFAM" id="SSF53613">
    <property type="entry name" value="Ribokinase-like"/>
    <property type="match status" value="1"/>
</dbReference>
<protein>
    <submittedName>
        <fullName evidence="8">PfkB family carbohydrate kinase</fullName>
    </submittedName>
</protein>
<evidence type="ECO:0000313" key="9">
    <source>
        <dbReference type="Proteomes" id="UP001139264"/>
    </source>
</evidence>
<keyword evidence="4 8" id="KW-0418">Kinase</keyword>
<dbReference type="PANTHER" id="PTHR46566:SF5">
    <property type="entry name" value="1-PHOSPHOFRUCTOKINASE"/>
    <property type="match status" value="1"/>
</dbReference>
<gene>
    <name evidence="8" type="ORF">LJ751_16280</name>
</gene>
<evidence type="ECO:0000256" key="1">
    <source>
        <dbReference type="ARBA" id="ARBA00010688"/>
    </source>
</evidence>
<dbReference type="Proteomes" id="UP001139264">
    <property type="component" value="Unassembled WGS sequence"/>
</dbReference>
<feature type="domain" description="Carbohydrate kinase PfkB" evidence="7">
    <location>
        <begin position="24"/>
        <end position="291"/>
    </location>
</feature>
<evidence type="ECO:0000256" key="4">
    <source>
        <dbReference type="ARBA" id="ARBA00022777"/>
    </source>
</evidence>
<proteinExistence type="inferred from homology"/>
<dbReference type="InterPro" id="IPR011611">
    <property type="entry name" value="PfkB_dom"/>
</dbReference>
<dbReference type="Gene3D" id="3.40.1190.20">
    <property type="match status" value="1"/>
</dbReference>
<keyword evidence="2 6" id="KW-0808">Transferase</keyword>
<comment type="caution">
    <text evidence="8">The sequence shown here is derived from an EMBL/GenBank/DDBJ whole genome shotgun (WGS) entry which is preliminary data.</text>
</comment>
<evidence type="ECO:0000256" key="5">
    <source>
        <dbReference type="ARBA" id="ARBA00022840"/>
    </source>
</evidence>
<evidence type="ECO:0000313" key="8">
    <source>
        <dbReference type="EMBL" id="MCC3270891.1"/>
    </source>
</evidence>
<dbReference type="InterPro" id="IPR002173">
    <property type="entry name" value="Carboh/pur_kinase_PfkB_CS"/>
</dbReference>
<evidence type="ECO:0000256" key="6">
    <source>
        <dbReference type="PIRNR" id="PIRNR000535"/>
    </source>
</evidence>
<dbReference type="InterPro" id="IPR017583">
    <property type="entry name" value="Tagatose/fructose_Pkinase"/>
</dbReference>
<dbReference type="AlphaFoldDB" id="A0A9X1M430"/>
<dbReference type="GO" id="GO:0008443">
    <property type="term" value="F:phosphofructokinase activity"/>
    <property type="evidence" value="ECO:0007669"/>
    <property type="project" value="TreeGrafter"/>
</dbReference>
<dbReference type="GO" id="GO:0005829">
    <property type="term" value="C:cytosol"/>
    <property type="evidence" value="ECO:0007669"/>
    <property type="project" value="TreeGrafter"/>
</dbReference>
<name>A0A9X1M430_9MICC</name>
<keyword evidence="3" id="KW-0547">Nucleotide-binding</keyword>
<organism evidence="8 9">
    <name type="scientific">Arthrobacter gengyunqii</name>
    <dbReference type="NCBI Taxonomy" id="2886940"/>
    <lineage>
        <taxon>Bacteria</taxon>
        <taxon>Bacillati</taxon>
        <taxon>Actinomycetota</taxon>
        <taxon>Actinomycetes</taxon>
        <taxon>Micrococcales</taxon>
        <taxon>Micrococcaceae</taxon>
        <taxon>Arthrobacter</taxon>
    </lineage>
</organism>